<dbReference type="Proteomes" id="UP001143370">
    <property type="component" value="Unassembled WGS sequence"/>
</dbReference>
<dbReference type="RefSeq" id="WP_213369415.1">
    <property type="nucleotide sequence ID" value="NZ_BSFJ01000008.1"/>
</dbReference>
<comment type="caution">
    <text evidence="2">The sequence shown here is derived from an EMBL/GenBank/DDBJ whole genome shotgun (WGS) entry which is preliminary data.</text>
</comment>
<organism evidence="2 3">
    <name type="scientific">Ancylobacter dichloromethanicus</name>
    <dbReference type="NCBI Taxonomy" id="518825"/>
    <lineage>
        <taxon>Bacteria</taxon>
        <taxon>Pseudomonadati</taxon>
        <taxon>Pseudomonadota</taxon>
        <taxon>Alphaproteobacteria</taxon>
        <taxon>Hyphomicrobiales</taxon>
        <taxon>Xanthobacteraceae</taxon>
        <taxon>Ancylobacter</taxon>
    </lineage>
</organism>
<keyword evidence="3" id="KW-1185">Reference proteome</keyword>
<dbReference type="Gene3D" id="3.30.1340.30">
    <property type="match status" value="1"/>
</dbReference>
<evidence type="ECO:0000259" key="1">
    <source>
        <dbReference type="Pfam" id="PF04972"/>
    </source>
</evidence>
<protein>
    <recommendedName>
        <fullName evidence="1">BON domain-containing protein</fullName>
    </recommendedName>
</protein>
<dbReference type="AlphaFoldDB" id="A0A9W6J955"/>
<gene>
    <name evidence="2" type="ORF">GCM10017643_21340</name>
</gene>
<dbReference type="EMBL" id="BSFJ01000008">
    <property type="protein sequence ID" value="GLK72018.1"/>
    <property type="molecule type" value="Genomic_DNA"/>
</dbReference>
<accession>A0A9W6J955</accession>
<name>A0A9W6J955_9HYPH</name>
<reference evidence="2" key="2">
    <citation type="submission" date="2023-01" db="EMBL/GenBank/DDBJ databases">
        <authorList>
            <person name="Sun Q."/>
            <person name="Evtushenko L."/>
        </authorList>
    </citation>
    <scope>NUCLEOTIDE SEQUENCE</scope>
    <source>
        <strain evidence="2">VKM B-2484</strain>
    </source>
</reference>
<dbReference type="InterPro" id="IPR007055">
    <property type="entry name" value="BON_dom"/>
</dbReference>
<proteinExistence type="predicted"/>
<feature type="domain" description="BON" evidence="1">
    <location>
        <begin position="17"/>
        <end position="70"/>
    </location>
</feature>
<evidence type="ECO:0000313" key="3">
    <source>
        <dbReference type="Proteomes" id="UP001143370"/>
    </source>
</evidence>
<sequence>MQDPEFYQCLRQAVKGQQDGTDVEVGVAADKRIITLTGRVPTRGAQISIEDAVERLAGDFTVVNLVKVEPQLGRPAAMFH</sequence>
<reference evidence="2" key="1">
    <citation type="journal article" date="2014" name="Int. J. Syst. Evol. Microbiol.">
        <title>Complete genome sequence of Corynebacterium casei LMG S-19264T (=DSM 44701T), isolated from a smear-ripened cheese.</title>
        <authorList>
            <consortium name="US DOE Joint Genome Institute (JGI-PGF)"/>
            <person name="Walter F."/>
            <person name="Albersmeier A."/>
            <person name="Kalinowski J."/>
            <person name="Ruckert C."/>
        </authorList>
    </citation>
    <scope>NUCLEOTIDE SEQUENCE</scope>
    <source>
        <strain evidence="2">VKM B-2484</strain>
    </source>
</reference>
<dbReference type="Pfam" id="PF04972">
    <property type="entry name" value="BON"/>
    <property type="match status" value="1"/>
</dbReference>
<evidence type="ECO:0000313" key="2">
    <source>
        <dbReference type="EMBL" id="GLK72018.1"/>
    </source>
</evidence>